<dbReference type="PROSITE" id="PS50206">
    <property type="entry name" value="RHODANESE_3"/>
    <property type="match status" value="1"/>
</dbReference>
<dbReference type="CDD" id="cd00158">
    <property type="entry name" value="RHOD"/>
    <property type="match status" value="1"/>
</dbReference>
<name>A0A372KME4_9STRE</name>
<dbReference type="Proteomes" id="UP000264056">
    <property type="component" value="Unassembled WGS sequence"/>
</dbReference>
<dbReference type="InterPro" id="IPR050229">
    <property type="entry name" value="GlpE_sulfurtransferase"/>
</dbReference>
<dbReference type="EMBL" id="QVQY01000019">
    <property type="protein sequence ID" value="RFU50698.1"/>
    <property type="molecule type" value="Genomic_DNA"/>
</dbReference>
<dbReference type="Gene3D" id="3.40.250.10">
    <property type="entry name" value="Rhodanese-like domain"/>
    <property type="match status" value="1"/>
</dbReference>
<evidence type="ECO:0000313" key="2">
    <source>
        <dbReference type="EMBL" id="AXQ78157.1"/>
    </source>
</evidence>
<reference evidence="3 7" key="1">
    <citation type="submission" date="2018-08" db="EMBL/GenBank/DDBJ databases">
        <title>Draft genome of Streptococcus sp .nov. Z2.</title>
        <authorList>
            <person name="Tian Z."/>
        </authorList>
    </citation>
    <scope>NUCLEOTIDE SEQUENCE [LARGE SCALE GENOMIC DNA]</scope>
    <source>
        <strain evidence="3 7">Z2</strain>
    </source>
</reference>
<dbReference type="Proteomes" id="UP000246115">
    <property type="component" value="Chromosome"/>
</dbReference>
<dbReference type="InterPro" id="IPR001763">
    <property type="entry name" value="Rhodanese-like_dom"/>
</dbReference>
<evidence type="ECO:0000313" key="7">
    <source>
        <dbReference type="Proteomes" id="UP000264056"/>
    </source>
</evidence>
<accession>A0A346NAW2</accession>
<evidence type="ECO:0000313" key="4">
    <source>
        <dbReference type="EMBL" id="RFU53470.1"/>
    </source>
</evidence>
<gene>
    <name evidence="2" type="ORF">DDV21_003220</name>
    <name evidence="3" type="ORF">DDV22_07370</name>
    <name evidence="4" type="ORF">DDV23_04550</name>
</gene>
<dbReference type="SMART" id="SM00450">
    <property type="entry name" value="RHOD"/>
    <property type="match status" value="1"/>
</dbReference>
<organism evidence="4 6">
    <name type="scientific">Streptococcus chenjunshii</name>
    <dbReference type="NCBI Taxonomy" id="2173853"/>
    <lineage>
        <taxon>Bacteria</taxon>
        <taxon>Bacillati</taxon>
        <taxon>Bacillota</taxon>
        <taxon>Bacilli</taxon>
        <taxon>Lactobacillales</taxon>
        <taxon>Streptococcaceae</taxon>
        <taxon>Streptococcus</taxon>
    </lineage>
</organism>
<protein>
    <submittedName>
        <fullName evidence="4">Rhodanese-like domain-containing protein</fullName>
    </submittedName>
</protein>
<feature type="domain" description="Rhodanese" evidence="1">
    <location>
        <begin position="22"/>
        <end position="103"/>
    </location>
</feature>
<evidence type="ECO:0000313" key="5">
    <source>
        <dbReference type="Proteomes" id="UP000246115"/>
    </source>
</evidence>
<evidence type="ECO:0000313" key="3">
    <source>
        <dbReference type="EMBL" id="RFU50698.1"/>
    </source>
</evidence>
<dbReference type="SUPFAM" id="SSF52821">
    <property type="entry name" value="Rhodanese/Cell cycle control phosphatase"/>
    <property type="match status" value="1"/>
</dbReference>
<dbReference type="RefSeq" id="WP_116877925.1">
    <property type="nucleotide sequence ID" value="NZ_CP031733.1"/>
</dbReference>
<dbReference type="InterPro" id="IPR036873">
    <property type="entry name" value="Rhodanese-like_dom_sf"/>
</dbReference>
<reference evidence="4 6" key="2">
    <citation type="submission" date="2018-08" db="EMBL/GenBank/DDBJ databases">
        <title>Draft genome of Streptococcus sp. nov. Z1.</title>
        <authorList>
            <person name="Tian Z."/>
        </authorList>
    </citation>
    <scope>NUCLEOTIDE SEQUENCE [LARGE SCALE GENOMIC DNA]</scope>
    <source>
        <strain evidence="4">Z1</strain>
        <strain evidence="6">Z1(2018)</strain>
    </source>
</reference>
<dbReference type="OrthoDB" id="9800872at2"/>
<dbReference type="PANTHER" id="PTHR43031">
    <property type="entry name" value="FAD-DEPENDENT OXIDOREDUCTASE"/>
    <property type="match status" value="1"/>
</dbReference>
<reference evidence="2" key="4">
    <citation type="journal article" date="2019" name="Int. J. Syst. Evol. Microbiol.">
        <title>Streptococcus chenjunshii sp. nov. isolated from feces of Tibetan antelopes.</title>
        <authorList>
            <person name="Tian Z."/>
            <person name="Lu S."/>
            <person name="Jin D."/>
            <person name="Yang J."/>
            <person name="Pu J."/>
            <person name="Lai X.H."/>
            <person name="Bai X.N."/>
            <person name="Wu X.M."/>
            <person name="Li J."/>
            <person name="Wang S."/>
            <person name="Xu J."/>
        </authorList>
    </citation>
    <scope>NUCLEOTIDE SEQUENCE</scope>
    <source>
        <strain evidence="2">Z15</strain>
    </source>
</reference>
<evidence type="ECO:0000259" key="1">
    <source>
        <dbReference type="PROSITE" id="PS50206"/>
    </source>
</evidence>
<accession>A0A372KME4</accession>
<dbReference type="AlphaFoldDB" id="A0A372KME4"/>
<reference evidence="5" key="3">
    <citation type="submission" date="2018-08" db="EMBL/GenBank/DDBJ databases">
        <title>Streptococcus chenjunshii sp. nov., isolated from stools sample of the Tibetan antelope in the Qinghai-Tibet plateau, China.</title>
        <authorList>
            <person name="Tian Z."/>
        </authorList>
    </citation>
    <scope>NUCLEOTIDE SEQUENCE [LARGE SCALE GENOMIC DNA]</scope>
    <source>
        <strain evidence="5">Z15</strain>
    </source>
</reference>
<dbReference type="PANTHER" id="PTHR43031:SF1">
    <property type="entry name" value="PYRIDINE NUCLEOTIDE-DISULPHIDE OXIDOREDUCTASE"/>
    <property type="match status" value="1"/>
</dbReference>
<keyword evidence="7" id="KW-1185">Reference proteome</keyword>
<dbReference type="EMBL" id="QVQZ01000007">
    <property type="protein sequence ID" value="RFU53470.1"/>
    <property type="molecule type" value="Genomic_DNA"/>
</dbReference>
<dbReference type="KEGG" id="schj:DDV21_003220"/>
<dbReference type="Proteomes" id="UP000262901">
    <property type="component" value="Unassembled WGS sequence"/>
</dbReference>
<proteinExistence type="predicted"/>
<sequence>MHLFKKTSSASITAADLEKLLKSQKITLLDVRSPQEYQSGHIVKARNWPLERIADYQGSKDQPIYLICQSGGRSQRAAGILSKKGYKAVNIRGGMASWQGRITGGK</sequence>
<evidence type="ECO:0000313" key="6">
    <source>
        <dbReference type="Proteomes" id="UP000262901"/>
    </source>
</evidence>
<dbReference type="Pfam" id="PF00581">
    <property type="entry name" value="Rhodanese"/>
    <property type="match status" value="1"/>
</dbReference>
<dbReference type="EMBL" id="CP031733">
    <property type="protein sequence ID" value="AXQ78157.1"/>
    <property type="molecule type" value="Genomic_DNA"/>
</dbReference>